<protein>
    <submittedName>
        <fullName evidence="1">Uncharacterized protein</fullName>
    </submittedName>
</protein>
<reference evidence="1 2" key="1">
    <citation type="submission" date="2013-11" db="EMBL/GenBank/DDBJ databases">
        <title>The Genome Sequence of Phytophthora parasitica P10297.</title>
        <authorList>
            <consortium name="The Broad Institute Genomics Platform"/>
            <person name="Russ C."/>
            <person name="Tyler B."/>
            <person name="Panabieres F."/>
            <person name="Shan W."/>
            <person name="Tripathy S."/>
            <person name="Grunwald N."/>
            <person name="Machado M."/>
            <person name="Johnson C.S."/>
            <person name="Walker B."/>
            <person name="Young S.K."/>
            <person name="Zeng Q."/>
            <person name="Gargeya S."/>
            <person name="Fitzgerald M."/>
            <person name="Haas B."/>
            <person name="Abouelleil A."/>
            <person name="Allen A.W."/>
            <person name="Alvarado L."/>
            <person name="Arachchi H.M."/>
            <person name="Berlin A.M."/>
            <person name="Chapman S.B."/>
            <person name="Gainer-Dewar J."/>
            <person name="Goldberg J."/>
            <person name="Griggs A."/>
            <person name="Gujja S."/>
            <person name="Hansen M."/>
            <person name="Howarth C."/>
            <person name="Imamovic A."/>
            <person name="Ireland A."/>
            <person name="Larimer J."/>
            <person name="McCowan C."/>
            <person name="Murphy C."/>
            <person name="Pearson M."/>
            <person name="Poon T.W."/>
            <person name="Priest M."/>
            <person name="Roberts A."/>
            <person name="Saif S."/>
            <person name="Shea T."/>
            <person name="Sisk P."/>
            <person name="Sykes S."/>
            <person name="Wortman J."/>
            <person name="Nusbaum C."/>
            <person name="Birren B."/>
        </authorList>
    </citation>
    <scope>NUCLEOTIDE SEQUENCE [LARGE SCALE GENOMIC DNA]</scope>
    <source>
        <strain evidence="1 2">P10297</strain>
    </source>
</reference>
<evidence type="ECO:0000313" key="1">
    <source>
        <dbReference type="EMBL" id="ETP33341.1"/>
    </source>
</evidence>
<comment type="caution">
    <text evidence="1">The sequence shown here is derived from an EMBL/GenBank/DDBJ whole genome shotgun (WGS) entry which is preliminary data.</text>
</comment>
<organism evidence="1 2">
    <name type="scientific">Phytophthora nicotianae P10297</name>
    <dbReference type="NCBI Taxonomy" id="1317064"/>
    <lineage>
        <taxon>Eukaryota</taxon>
        <taxon>Sar</taxon>
        <taxon>Stramenopiles</taxon>
        <taxon>Oomycota</taxon>
        <taxon>Peronosporomycetes</taxon>
        <taxon>Peronosporales</taxon>
        <taxon>Peronosporaceae</taxon>
        <taxon>Phytophthora</taxon>
    </lineage>
</organism>
<proteinExistence type="predicted"/>
<accession>W2YEF8</accession>
<dbReference type="EMBL" id="ANIY01003776">
    <property type="protein sequence ID" value="ETP33341.1"/>
    <property type="molecule type" value="Genomic_DNA"/>
</dbReference>
<dbReference type="Proteomes" id="UP000018948">
    <property type="component" value="Unassembled WGS sequence"/>
</dbReference>
<gene>
    <name evidence="1" type="ORF">F442_18111</name>
</gene>
<name>W2YEF8_PHYNI</name>
<sequence length="102" mass="11430">MGVDVYPNSHWDMILKRAPWFHVWPSCFAGTAAQHAFQFQVVVVKVCAASGSSTCDRVVRNENEVDASSILHGRQRVRRSSVSLRVGVRVVYACQCTDTFDK</sequence>
<evidence type="ECO:0000313" key="2">
    <source>
        <dbReference type="Proteomes" id="UP000018948"/>
    </source>
</evidence>
<dbReference type="AlphaFoldDB" id="W2YEF8"/>